<evidence type="ECO:0000313" key="2">
    <source>
        <dbReference type="EMBL" id="WQG89140.1"/>
    </source>
</evidence>
<dbReference type="Proteomes" id="UP000183788">
    <property type="component" value="Unassembled WGS sequence"/>
</dbReference>
<evidence type="ECO:0000313" key="4">
    <source>
        <dbReference type="Proteomes" id="UP001326715"/>
    </source>
</evidence>
<dbReference type="Proteomes" id="UP001326715">
    <property type="component" value="Chromosome"/>
</dbReference>
<accession>A0A1K1QJ16</accession>
<protein>
    <submittedName>
        <fullName evidence="1">Uncharacterized protein</fullName>
    </submittedName>
</protein>
<dbReference type="OrthoDB" id="676708at2"/>
<evidence type="ECO:0000313" key="1">
    <source>
        <dbReference type="EMBL" id="SFW59665.1"/>
    </source>
</evidence>
<keyword evidence="4" id="KW-1185">Reference proteome</keyword>
<dbReference type="AlphaFoldDB" id="A0A1K1QJ16"/>
<evidence type="ECO:0000313" key="3">
    <source>
        <dbReference type="Proteomes" id="UP000183788"/>
    </source>
</evidence>
<dbReference type="EMBL" id="CP140154">
    <property type="protein sequence ID" value="WQG89140.1"/>
    <property type="molecule type" value="Genomic_DNA"/>
</dbReference>
<reference evidence="2 4" key="2">
    <citation type="submission" date="2023-11" db="EMBL/GenBank/DDBJ databases">
        <title>MicrobeMod: A computational toolkit for identifying prokaryotic methylation and restriction-modification with nanopore sequencing.</title>
        <authorList>
            <person name="Crits-Christoph A."/>
            <person name="Kang S.C."/>
            <person name="Lee H."/>
            <person name="Ostrov N."/>
        </authorList>
    </citation>
    <scope>NUCLEOTIDE SEQUENCE [LARGE SCALE GENOMIC DNA]</scope>
    <source>
        <strain evidence="2 4">ATCC 23090</strain>
    </source>
</reference>
<dbReference type="RefSeq" id="WP_072361028.1">
    <property type="nucleotide sequence ID" value="NZ_CBHWAX010000060.1"/>
</dbReference>
<reference evidence="1 3" key="1">
    <citation type="submission" date="2016-11" db="EMBL/GenBank/DDBJ databases">
        <authorList>
            <person name="Jaros S."/>
            <person name="Januszkiewicz K."/>
            <person name="Wedrychowicz H."/>
        </authorList>
    </citation>
    <scope>NUCLEOTIDE SEQUENCE [LARGE SCALE GENOMIC DNA]</scope>
    <source>
        <strain evidence="1 3">DSM 784</strain>
    </source>
</reference>
<dbReference type="EMBL" id="FPIZ01000008">
    <property type="protein sequence ID" value="SFW59665.1"/>
    <property type="molecule type" value="Genomic_DNA"/>
</dbReference>
<sequence length="71" mass="8028">MKAFTVVYNRNRYSVQPINGHSPRFKVNLNGSDVFFEHDLDGHVRAEATKVASMSLLLAIADQIEENHEAK</sequence>
<proteinExistence type="predicted"/>
<gene>
    <name evidence="1" type="ORF">SAMN05661012_02792</name>
    <name evidence="2" type="ORF">SR876_29860</name>
</gene>
<organism evidence="1 3">
    <name type="scientific">Chitinophaga sancti</name>
    <dbReference type="NCBI Taxonomy" id="1004"/>
    <lineage>
        <taxon>Bacteria</taxon>
        <taxon>Pseudomonadati</taxon>
        <taxon>Bacteroidota</taxon>
        <taxon>Chitinophagia</taxon>
        <taxon>Chitinophagales</taxon>
        <taxon>Chitinophagaceae</taxon>
        <taxon>Chitinophaga</taxon>
    </lineage>
</organism>
<name>A0A1K1QJ16_9BACT</name>